<dbReference type="InterPro" id="IPR026444">
    <property type="entry name" value="Secre_tail"/>
</dbReference>
<reference evidence="5 6" key="1">
    <citation type="submission" date="2017-01" db="EMBL/GenBank/DDBJ databases">
        <title>A new Hymenobacter.</title>
        <authorList>
            <person name="Liang Y."/>
            <person name="Feng F."/>
        </authorList>
    </citation>
    <scope>NUCLEOTIDE SEQUENCE [LARGE SCALE GENOMIC DNA]</scope>
    <source>
        <strain evidence="5">MIMBbqt21</strain>
    </source>
</reference>
<sequence length="576" mass="62048">MHSFPTFLRPLTRGKRFTTGLIAVCALAALPAHAQLVAFPGAEGFGRFATGGRGGQVVEVTNLNDAGAGSFRDAFNQFPGQPLTIVFRVGGIIELKTALRPSRSNVTIAGQTAPGDGICLKRSTFKLFGNNIIVRYIRSRPGDVQGSNSPAVYGMNMENCKNFIVDHCSLSWAIEEVGTFYDNKFSTVQWSIFSESLNSSFNGKGDHGYAGVWGGQYSSYHHNLIAHHHSRTIRFNGSRAHDTTAIVDYRNNVIYNWGNNNAAYGNEVEINGGSGQLNLVNNYYKAGPATPASRAKLIFDNTNAYDAANPNKPFATVYANGNYVNNYPAVTADNWNGGIVARYYPAAALPQFKQNAPTPGLAPITTQSAEDAYLAVLANAGASLPKRDVVDARIVNETRTGTATGSSPEGSTTYGLNQGIIDTQEAVGGWPVYNTGTAPTDTDHDGMPDTWELNNGLNPNDPTDRNTLSSTGYTMVETYLNSLVPTVILGNRQQSEKLGVHIYPNPTQKSLTITHPTFKEKASITLYTFEGRQVATMAAQAGTTSTQLTLPTLAAGHYLVRITSGQETLTTTFVKQ</sequence>
<feature type="domain" description="Secretion system C-terminal sorting" evidence="4">
    <location>
        <begin position="502"/>
        <end position="572"/>
    </location>
</feature>
<evidence type="ECO:0000313" key="5">
    <source>
        <dbReference type="EMBL" id="OUJ72362.1"/>
    </source>
</evidence>
<evidence type="ECO:0000256" key="2">
    <source>
        <dbReference type="ARBA" id="ARBA00023180"/>
    </source>
</evidence>
<keyword evidence="2" id="KW-0325">Glycoprotein</keyword>
<dbReference type="InterPro" id="IPR012334">
    <property type="entry name" value="Pectin_lyas_fold"/>
</dbReference>
<keyword evidence="6" id="KW-1185">Reference proteome</keyword>
<keyword evidence="3" id="KW-0732">Signal</keyword>
<dbReference type="RefSeq" id="WP_086595704.1">
    <property type="nucleotide sequence ID" value="NZ_MTSE01000011.1"/>
</dbReference>
<feature type="signal peptide" evidence="3">
    <location>
        <begin position="1"/>
        <end position="34"/>
    </location>
</feature>
<comment type="caution">
    <text evidence="5">The sequence shown here is derived from an EMBL/GenBank/DDBJ whole genome shotgun (WGS) entry which is preliminary data.</text>
</comment>
<gene>
    <name evidence="5" type="ORF">BXP70_19105</name>
</gene>
<dbReference type="AlphaFoldDB" id="A0A243WA77"/>
<dbReference type="InterPro" id="IPR052063">
    <property type="entry name" value="Polysaccharide_Lyase_1"/>
</dbReference>
<dbReference type="OrthoDB" id="9803616at2"/>
<evidence type="ECO:0000256" key="1">
    <source>
        <dbReference type="ARBA" id="ARBA00022723"/>
    </source>
</evidence>
<dbReference type="PANTHER" id="PTHR42970:SF1">
    <property type="entry name" value="PECTATE LYASE C-RELATED"/>
    <property type="match status" value="1"/>
</dbReference>
<accession>A0A243WA77</accession>
<dbReference type="NCBIfam" id="TIGR04183">
    <property type="entry name" value="Por_Secre_tail"/>
    <property type="match status" value="1"/>
</dbReference>
<evidence type="ECO:0000313" key="6">
    <source>
        <dbReference type="Proteomes" id="UP000194873"/>
    </source>
</evidence>
<dbReference type="PANTHER" id="PTHR42970">
    <property type="entry name" value="PECTATE LYASE C-RELATED"/>
    <property type="match status" value="1"/>
</dbReference>
<proteinExistence type="predicted"/>
<dbReference type="GO" id="GO:0046872">
    <property type="term" value="F:metal ion binding"/>
    <property type="evidence" value="ECO:0007669"/>
    <property type="project" value="UniProtKB-KW"/>
</dbReference>
<evidence type="ECO:0000259" key="4">
    <source>
        <dbReference type="Pfam" id="PF18962"/>
    </source>
</evidence>
<dbReference type="Proteomes" id="UP000194873">
    <property type="component" value="Unassembled WGS sequence"/>
</dbReference>
<dbReference type="InterPro" id="IPR011050">
    <property type="entry name" value="Pectin_lyase_fold/virulence"/>
</dbReference>
<evidence type="ECO:0000256" key="3">
    <source>
        <dbReference type="SAM" id="SignalP"/>
    </source>
</evidence>
<dbReference type="SUPFAM" id="SSF51126">
    <property type="entry name" value="Pectin lyase-like"/>
    <property type="match status" value="1"/>
</dbReference>
<keyword evidence="1" id="KW-0479">Metal-binding</keyword>
<protein>
    <recommendedName>
        <fullName evidence="4">Secretion system C-terminal sorting domain-containing protein</fullName>
    </recommendedName>
</protein>
<dbReference type="Pfam" id="PF18962">
    <property type="entry name" value="Por_Secre_tail"/>
    <property type="match status" value="1"/>
</dbReference>
<feature type="chain" id="PRO_5012625245" description="Secretion system C-terminal sorting domain-containing protein" evidence="3">
    <location>
        <begin position="35"/>
        <end position="576"/>
    </location>
</feature>
<name>A0A243WA77_9BACT</name>
<dbReference type="EMBL" id="MTSE01000011">
    <property type="protein sequence ID" value="OUJ72362.1"/>
    <property type="molecule type" value="Genomic_DNA"/>
</dbReference>
<dbReference type="Gene3D" id="2.160.20.10">
    <property type="entry name" value="Single-stranded right-handed beta-helix, Pectin lyase-like"/>
    <property type="match status" value="1"/>
</dbReference>
<organism evidence="5 6">
    <name type="scientific">Hymenobacter crusticola</name>
    <dbReference type="NCBI Taxonomy" id="1770526"/>
    <lineage>
        <taxon>Bacteria</taxon>
        <taxon>Pseudomonadati</taxon>
        <taxon>Bacteroidota</taxon>
        <taxon>Cytophagia</taxon>
        <taxon>Cytophagales</taxon>
        <taxon>Hymenobacteraceae</taxon>
        <taxon>Hymenobacter</taxon>
    </lineage>
</organism>